<dbReference type="Proteomes" id="UP000037035">
    <property type="component" value="Unassembled WGS sequence"/>
</dbReference>
<dbReference type="AlphaFoldDB" id="A0A0L6UG49"/>
<comment type="caution">
    <text evidence="1">The sequence shown here is derived from an EMBL/GenBank/DDBJ whole genome shotgun (WGS) entry which is preliminary data.</text>
</comment>
<accession>A0A0L6UG49</accession>
<reference evidence="1 2" key="1">
    <citation type="submission" date="2015-08" db="EMBL/GenBank/DDBJ databases">
        <title>Next Generation Sequencing and Analysis of the Genome of Puccinia sorghi L Schw, the Causal Agent of Maize Common Rust.</title>
        <authorList>
            <person name="Rochi L."/>
            <person name="Burguener G."/>
            <person name="Darino M."/>
            <person name="Turjanski A."/>
            <person name="Kreff E."/>
            <person name="Dieguez M.J."/>
            <person name="Sacco F."/>
        </authorList>
    </citation>
    <scope>NUCLEOTIDE SEQUENCE [LARGE SCALE GENOMIC DNA]</scope>
    <source>
        <strain evidence="1 2">RO10H11247</strain>
    </source>
</reference>
<organism evidence="1 2">
    <name type="scientific">Puccinia sorghi</name>
    <dbReference type="NCBI Taxonomy" id="27349"/>
    <lineage>
        <taxon>Eukaryota</taxon>
        <taxon>Fungi</taxon>
        <taxon>Dikarya</taxon>
        <taxon>Basidiomycota</taxon>
        <taxon>Pucciniomycotina</taxon>
        <taxon>Pucciniomycetes</taxon>
        <taxon>Pucciniales</taxon>
        <taxon>Pucciniaceae</taxon>
        <taxon>Puccinia</taxon>
    </lineage>
</organism>
<protein>
    <submittedName>
        <fullName evidence="1">Uncharacterized protein</fullName>
    </submittedName>
</protein>
<gene>
    <name evidence="1" type="ORF">VP01_657g5</name>
</gene>
<evidence type="ECO:0000313" key="1">
    <source>
        <dbReference type="EMBL" id="KNZ47237.1"/>
    </source>
</evidence>
<name>A0A0L6UG49_9BASI</name>
<evidence type="ECO:0000313" key="2">
    <source>
        <dbReference type="Proteomes" id="UP000037035"/>
    </source>
</evidence>
<sequence>MSSFVLNQNGEIILSLSAMCMKLGGTNGYANLMSPVIRCLLIGPGAGSTKNLHGHLSQINSLANPNFTKKTKFNHMDLAKWSQSYEMHPMVSLFILFRLLNESAMPLVESITKKSVATHSHETFLPNQETIKKENLSKHPFLSFTQNTWIVPNFIAMMAITAHYIERFHDERFPSHCSTHSGSFQALVPSGSSILKVPEHPASGTLQPAKVALYALYKLSQ</sequence>
<proteinExistence type="predicted"/>
<dbReference type="OrthoDB" id="2432125at2759"/>
<keyword evidence="2" id="KW-1185">Reference proteome</keyword>
<dbReference type="EMBL" id="LAVV01011918">
    <property type="protein sequence ID" value="KNZ47237.1"/>
    <property type="molecule type" value="Genomic_DNA"/>
</dbReference>
<dbReference type="VEuPathDB" id="FungiDB:VP01_657g5"/>